<keyword evidence="5" id="KW-0325">Glycoprotein</keyword>
<evidence type="ECO:0000256" key="3">
    <source>
        <dbReference type="ARBA" id="ARBA00022679"/>
    </source>
</evidence>
<evidence type="ECO:0000313" key="9">
    <source>
        <dbReference type="Proteomes" id="UP001497457"/>
    </source>
</evidence>
<keyword evidence="4" id="KW-0472">Membrane</keyword>
<evidence type="ECO:0000256" key="1">
    <source>
        <dbReference type="ARBA" id="ARBA00004606"/>
    </source>
</evidence>
<dbReference type="EMBL" id="OZ075142">
    <property type="protein sequence ID" value="CAL5035144.1"/>
    <property type="molecule type" value="Genomic_DNA"/>
</dbReference>
<feature type="signal peptide" evidence="7">
    <location>
        <begin position="1"/>
        <end position="29"/>
    </location>
</feature>
<gene>
    <name evidence="8" type="ORF">URODEC1_LOCUS83388</name>
</gene>
<protein>
    <submittedName>
        <fullName evidence="8">Uncharacterized protein</fullName>
    </submittedName>
</protein>
<keyword evidence="9" id="KW-1185">Reference proteome</keyword>
<dbReference type="PANTHER" id="PTHR45719:SF39">
    <property type="entry name" value="OS04G0301700 PROTEIN"/>
    <property type="match status" value="1"/>
</dbReference>
<evidence type="ECO:0000256" key="6">
    <source>
        <dbReference type="SAM" id="MobiDB-lite"/>
    </source>
</evidence>
<keyword evidence="3" id="KW-0808">Transferase</keyword>
<dbReference type="InterPro" id="IPR044610">
    <property type="entry name" value="GLCAT14A/B/C"/>
</dbReference>
<name>A0ABC9DA37_9POAL</name>
<reference evidence="8" key="1">
    <citation type="submission" date="2024-10" db="EMBL/GenBank/DDBJ databases">
        <authorList>
            <person name="Ryan C."/>
        </authorList>
    </citation>
    <scope>NUCLEOTIDE SEQUENCE [LARGE SCALE GENOMIC DNA]</scope>
</reference>
<dbReference type="PANTHER" id="PTHR45719">
    <property type="entry name" value="GLYCOSYLTRANSFERASE"/>
    <property type="match status" value="1"/>
</dbReference>
<keyword evidence="7" id="KW-0732">Signal</keyword>
<keyword evidence="2" id="KW-0328">Glycosyltransferase</keyword>
<dbReference type="GO" id="GO:0016757">
    <property type="term" value="F:glycosyltransferase activity"/>
    <property type="evidence" value="ECO:0007669"/>
    <property type="project" value="UniProtKB-KW"/>
</dbReference>
<dbReference type="GO" id="GO:0016020">
    <property type="term" value="C:membrane"/>
    <property type="evidence" value="ECO:0007669"/>
    <property type="project" value="UniProtKB-SubCell"/>
</dbReference>
<accession>A0ABC9DA37</accession>
<dbReference type="AlphaFoldDB" id="A0ABC9DA37"/>
<organism evidence="8 9">
    <name type="scientific">Urochloa decumbens</name>
    <dbReference type="NCBI Taxonomy" id="240449"/>
    <lineage>
        <taxon>Eukaryota</taxon>
        <taxon>Viridiplantae</taxon>
        <taxon>Streptophyta</taxon>
        <taxon>Embryophyta</taxon>
        <taxon>Tracheophyta</taxon>
        <taxon>Spermatophyta</taxon>
        <taxon>Magnoliopsida</taxon>
        <taxon>Liliopsida</taxon>
        <taxon>Poales</taxon>
        <taxon>Poaceae</taxon>
        <taxon>PACMAD clade</taxon>
        <taxon>Panicoideae</taxon>
        <taxon>Panicodae</taxon>
        <taxon>Paniceae</taxon>
        <taxon>Melinidinae</taxon>
        <taxon>Urochloa</taxon>
    </lineage>
</organism>
<proteinExistence type="predicted"/>
<evidence type="ECO:0000256" key="5">
    <source>
        <dbReference type="ARBA" id="ARBA00023180"/>
    </source>
</evidence>
<dbReference type="Pfam" id="PF02485">
    <property type="entry name" value="Branch"/>
    <property type="match status" value="1"/>
</dbReference>
<comment type="subcellular location">
    <subcellularLocation>
        <location evidence="1">Membrane</location>
        <topology evidence="1">Single-pass type II membrane protein</topology>
    </subcellularLocation>
</comment>
<feature type="region of interest" description="Disordered" evidence="6">
    <location>
        <begin position="38"/>
        <end position="57"/>
    </location>
</feature>
<evidence type="ECO:0000256" key="2">
    <source>
        <dbReference type="ARBA" id="ARBA00022676"/>
    </source>
</evidence>
<evidence type="ECO:0000313" key="8">
    <source>
        <dbReference type="EMBL" id="CAL5035144.1"/>
    </source>
</evidence>
<dbReference type="InterPro" id="IPR003406">
    <property type="entry name" value="Glyco_trans_14"/>
</dbReference>
<evidence type="ECO:0000256" key="7">
    <source>
        <dbReference type="SAM" id="SignalP"/>
    </source>
</evidence>
<dbReference type="Proteomes" id="UP001497457">
    <property type="component" value="Chromosome 32b"/>
</dbReference>
<sequence length="253" mass="28349">MRPRRLPPCLAGAALFAALLLLLLHATSSNPPLLSWPSSISSRHPPPPPPASSRFEWGPSRPPSFAYWISGTGGDAPRVLRLLRAVYHPRNRYLLHLDAGAAAEERRALAEAVRSEGEPAWREFRNVDVVGEGYAVDRAGPSVVAAVLHGAAVLLRRGPRWDWLVTLSAEDYPLVTQDDLLYAFSSVSRDLNFIDHTSDLGWKRHERFEKIIVDPSLYMDRNSEPFPSKEIRQMPDAFQIFTGVSTRYFVVQN</sequence>
<evidence type="ECO:0000256" key="4">
    <source>
        <dbReference type="ARBA" id="ARBA00023136"/>
    </source>
</evidence>
<feature type="chain" id="PRO_5044815936" evidence="7">
    <location>
        <begin position="30"/>
        <end position="253"/>
    </location>
</feature>